<feature type="compositionally biased region" description="Basic and acidic residues" evidence="7">
    <location>
        <begin position="1805"/>
        <end position="1822"/>
    </location>
</feature>
<organism evidence="10 11">
    <name type="scientific">Varroa destructor</name>
    <name type="common">Honeybee mite</name>
    <dbReference type="NCBI Taxonomy" id="109461"/>
    <lineage>
        <taxon>Eukaryota</taxon>
        <taxon>Metazoa</taxon>
        <taxon>Ecdysozoa</taxon>
        <taxon>Arthropoda</taxon>
        <taxon>Chelicerata</taxon>
        <taxon>Arachnida</taxon>
        <taxon>Acari</taxon>
        <taxon>Parasitiformes</taxon>
        <taxon>Mesostigmata</taxon>
        <taxon>Gamasina</taxon>
        <taxon>Dermanyssoidea</taxon>
        <taxon>Varroidae</taxon>
        <taxon>Varroa</taxon>
    </lineage>
</organism>
<feature type="region of interest" description="Disordered" evidence="7">
    <location>
        <begin position="1782"/>
        <end position="1893"/>
    </location>
</feature>
<evidence type="ECO:0000256" key="4">
    <source>
        <dbReference type="ARBA" id="ARBA00022840"/>
    </source>
</evidence>
<evidence type="ECO:0000259" key="9">
    <source>
        <dbReference type="PROSITE" id="PS50893"/>
    </source>
</evidence>
<feature type="transmembrane region" description="Helical" evidence="8">
    <location>
        <begin position="25"/>
        <end position="45"/>
    </location>
</feature>
<feature type="domain" description="ABC transporter" evidence="9">
    <location>
        <begin position="1349"/>
        <end position="1580"/>
    </location>
</feature>
<dbReference type="FunFam" id="3.40.50.300:FF:000933">
    <property type="entry name" value="ABC transporter A family member 7"/>
    <property type="match status" value="1"/>
</dbReference>
<dbReference type="CDD" id="cd03263">
    <property type="entry name" value="ABC_subfamily_A"/>
    <property type="match status" value="2"/>
</dbReference>
<accession>A0A7M7KJH3</accession>
<dbReference type="PROSITE" id="PS50893">
    <property type="entry name" value="ABC_TRANSPORTER_2"/>
    <property type="match status" value="2"/>
</dbReference>
<dbReference type="InterPro" id="IPR026082">
    <property type="entry name" value="ABCA"/>
</dbReference>
<evidence type="ECO:0000256" key="3">
    <source>
        <dbReference type="ARBA" id="ARBA00022741"/>
    </source>
</evidence>
<dbReference type="EnsemblMetazoa" id="XM_022812056">
    <property type="protein sequence ID" value="XP_022667791"/>
    <property type="gene ID" value="LOC111253112"/>
</dbReference>
<feature type="transmembrane region" description="Helical" evidence="8">
    <location>
        <begin position="1076"/>
        <end position="1103"/>
    </location>
</feature>
<keyword evidence="2 8" id="KW-0812">Transmembrane</keyword>
<feature type="region of interest" description="Disordered" evidence="7">
    <location>
        <begin position="1672"/>
        <end position="1735"/>
    </location>
</feature>
<dbReference type="InterPro" id="IPR013525">
    <property type="entry name" value="ABC2_TM"/>
</dbReference>
<dbReference type="InParanoid" id="A0A7M7KJH3"/>
<dbReference type="Pfam" id="PF23321">
    <property type="entry name" value="R1_ABCA1"/>
    <property type="match status" value="1"/>
</dbReference>
<feature type="compositionally biased region" description="Low complexity" evidence="7">
    <location>
        <begin position="1880"/>
        <end position="1891"/>
    </location>
</feature>
<feature type="transmembrane region" description="Helical" evidence="8">
    <location>
        <begin position="417"/>
        <end position="441"/>
    </location>
</feature>
<dbReference type="GeneID" id="111253112"/>
<dbReference type="InterPro" id="IPR003439">
    <property type="entry name" value="ABC_transporter-like_ATP-bd"/>
</dbReference>
<keyword evidence="5 8" id="KW-1133">Transmembrane helix</keyword>
<feature type="transmembrane region" description="Helical" evidence="8">
    <location>
        <begin position="306"/>
        <end position="327"/>
    </location>
</feature>
<dbReference type="InterPro" id="IPR027417">
    <property type="entry name" value="P-loop_NTPase"/>
</dbReference>
<dbReference type="GO" id="GO:0140359">
    <property type="term" value="F:ABC-type transporter activity"/>
    <property type="evidence" value="ECO:0007669"/>
    <property type="project" value="InterPro"/>
</dbReference>
<dbReference type="GO" id="GO:0005524">
    <property type="term" value="F:ATP binding"/>
    <property type="evidence" value="ECO:0007669"/>
    <property type="project" value="UniProtKB-KW"/>
</dbReference>
<feature type="transmembrane region" description="Helical" evidence="8">
    <location>
        <begin position="270"/>
        <end position="294"/>
    </location>
</feature>
<dbReference type="PANTHER" id="PTHR19229:SF250">
    <property type="entry name" value="ABC TRANSPORTER DOMAIN-CONTAINING PROTEIN-RELATED"/>
    <property type="match status" value="1"/>
</dbReference>
<dbReference type="KEGG" id="vde:111253112"/>
<dbReference type="PANTHER" id="PTHR19229">
    <property type="entry name" value="ATP-BINDING CASSETTE TRANSPORTER SUBFAMILY A ABCA"/>
    <property type="match status" value="1"/>
</dbReference>
<protein>
    <recommendedName>
        <fullName evidence="9">ABC transporter domain-containing protein</fullName>
    </recommendedName>
</protein>
<keyword evidence="6 8" id="KW-0472">Membrane</keyword>
<evidence type="ECO:0000256" key="6">
    <source>
        <dbReference type="ARBA" id="ARBA00023136"/>
    </source>
</evidence>
<feature type="transmembrane region" description="Helical" evidence="8">
    <location>
        <begin position="866"/>
        <end position="889"/>
    </location>
</feature>
<dbReference type="InterPro" id="IPR003593">
    <property type="entry name" value="AAA+_ATPase"/>
</dbReference>
<dbReference type="SMART" id="SM00382">
    <property type="entry name" value="AAA"/>
    <property type="match status" value="2"/>
</dbReference>
<reference evidence="10" key="1">
    <citation type="submission" date="2021-01" db="UniProtKB">
        <authorList>
            <consortium name="EnsemblMetazoa"/>
        </authorList>
    </citation>
    <scope>IDENTIFICATION</scope>
</reference>
<dbReference type="OrthoDB" id="6512918at2759"/>
<dbReference type="RefSeq" id="XP_022667791.1">
    <property type="nucleotide sequence ID" value="XM_022812056.1"/>
</dbReference>
<dbReference type="FunFam" id="3.40.50.300:FF:002470">
    <property type="entry name" value="ABC transporter, putative"/>
    <property type="match status" value="1"/>
</dbReference>
<feature type="transmembrane region" description="Helical" evidence="8">
    <location>
        <begin position="334"/>
        <end position="352"/>
    </location>
</feature>
<dbReference type="Pfam" id="PF00005">
    <property type="entry name" value="ABC_tran"/>
    <property type="match status" value="2"/>
</dbReference>
<feature type="domain" description="ABC transporter" evidence="9">
    <location>
        <begin position="495"/>
        <end position="724"/>
    </location>
</feature>
<comment type="subcellular location">
    <subcellularLocation>
        <location evidence="1">Membrane</location>
        <topology evidence="1">Multi-pass membrane protein</topology>
    </subcellularLocation>
</comment>
<sequence length="1906" mass="215532">MYILTQLCALLKKDMWILRIKRHPWYSLFELLFPVSVFFVLSIGFKIPEKDPAAGKWYDAMIYPHKGPYSAKHIDFGNSRERFQVIYAPRTDYTAFVIDSVFEIHRNTLVTGFADDNDLEVHLSNINGTVDLAIVFRSVSEPSQLSYTLQYGFKDEIASSDSLSQLAKPRTLRSIFEENLLFPTMYAVFEEHMKFYNLTIASVLDLMRPFPTDRYYLQEGGVPLSAGPLNLIIILGFSMFLCSYTTGVVAQKENRLQEMMRMMGLPGSVYWLNLMLLGNIRGWMIALILTAAMFFKNVFFYSDPSVIILIMMVFTMALVSFALLLTVPFTSPKIMAVVAFVVFIMSLLAINITNGYLDTNTESISDYMSLTIAFKLGTSCVPAMGINWLLKFAMFAEHKGEGLRWHNMLKGVVPGDNIAPIDVVYAMLLSWFLYLAFAVYFDSICPWQSGVPNHPLFFLQPSYWLPVVHDISETTLSSGTKELMEPVSTERRVVIRLWKISHSFGPIRALNDLSFDLYCNEITMLLGHNGAGKTTIMNILTGLILPDHGEVYINGYNVKKNTREARKSIGVCPQHNVLFDDLTVAEHLAFFAKLKDAKADVVKQETEELLLKLNLMHKCGSLSKDLSAEMRRKLCLANALIGGSEILILDEPTTGMDSESRRAVWEILQSERRSRTIVMTTHFMEEADILGDRIVFVAKGRLLACGSPMFLKRKFETGYNLRLGKRFVDVDTSRVVYAMRKALPGYDRISMDMDFGFEFVINIGFPSPQQLVELFRYLEENMTAFGVQNISISITTMEDVFHKIGAYDEAKSGYGARPSNEETVEITFREAFRHPTVIPEGRRLNTVRLCALLRKRWLVTRREWRIVFYVGLVPALATVLYCISTVAVFKNELRRSITYSIPKITSEPIGFVTERQDAVIARFADALKSKHAKVNVIQQSTNISHYLLAMASSDPRSYRNRWVAGGEFDGENRVLWYNGEPYHVGAAALALWQSSILVEATRDPNATVIVTNVYPTKAEEYLLHALFLQTFTRMMAVLFLTFAVSYPACNAVTLPIEERVLKLKLVQIMTGLPRWIYVASNAIFDFCVTLVTATIIVVLIVLMGPPNVFGEMQNLAALIVLLIIYYLAKLPTVYILTYVINDSAKGLLLVQYLTLIPFAFGIGALGIELVLYWYYGPHFFAKLLHITPTFAVIWAIGSISLNGVTKETCKNYDGVHRVTLCKQFQELFRPCCQPCPNGGADICYAGQQNPFAFDFFYGCGYQITWMTMIGLVAWTLLYLLEKYQLRITVFLERAKNTKLRDLKTLWNTEDKEPLGAATVLFGPEDPDVVAERRRVDYATSANRMKDYALVVQNLTKYYGEFLAVNKVSFLVQGKECFGLLGVNGAGKTTTLGMLTNDLLISAGTAYIRDQDVRTNTQWLYEQTGYCPQQNILIDLMTGNEMLRLFCTLRGVAADQTDTIVTHIVSIIELAECADELTQTYSGGTKRKLSFGLAIVGNPSLLLLDEPTTGIDPRARRRIWNTLARFQTEMGSSCLLTSHSMDECEALCQRIAVMVEGSIRCVGSSQHLKTKFSQGFTVLVKLSVDSQLQAKAVIQAMQKLFPSGCRLQQSYQRLLKFHVAKATLRWSAVFERIMQMRNDPTLSIEDVQVSDTSLEEVFLTFARKRDFTLGAITNQRTEDMSKGKPRPSKTDETEWSEAERESTREDRSNSDFPDTVTIEPFLESSSPSTPEDEQLSTSRINEMYSQSPSRLISSGLKEGQSLLTSMEARDMVDNEIKSSSLDIRPPYFRRREPKLKTVHDKKRRPRESTGRSQERHDQDHDSLILHPISPFKINDDDNMRSSLSVKHLPSLSMTQRGSKSFHARSPHLHNTDDAFMDQDTDSSTSSSLLSNNIGQQRTHLPISYGAD</sequence>
<dbReference type="EnsemblMetazoa" id="XM_022812057">
    <property type="protein sequence ID" value="XP_022667792"/>
    <property type="gene ID" value="LOC111253112"/>
</dbReference>
<dbReference type="Gene3D" id="3.40.50.300">
    <property type="entry name" value="P-loop containing nucleotide triphosphate hydrolases"/>
    <property type="match status" value="2"/>
</dbReference>
<proteinExistence type="predicted"/>
<feature type="compositionally biased region" description="Basic and acidic residues" evidence="7">
    <location>
        <begin position="1675"/>
        <end position="1708"/>
    </location>
</feature>
<evidence type="ECO:0000256" key="1">
    <source>
        <dbReference type="ARBA" id="ARBA00004141"/>
    </source>
</evidence>
<keyword evidence="3" id="KW-0547">Nucleotide-binding</keyword>
<evidence type="ECO:0000256" key="2">
    <source>
        <dbReference type="ARBA" id="ARBA00022692"/>
    </source>
</evidence>
<dbReference type="InterPro" id="IPR056264">
    <property type="entry name" value="R2_ABCA1-4-like"/>
</dbReference>
<evidence type="ECO:0000256" key="7">
    <source>
        <dbReference type="SAM" id="MobiDB-lite"/>
    </source>
</evidence>
<dbReference type="OMA" id="IEAPEHH"/>
<dbReference type="Pfam" id="PF12698">
    <property type="entry name" value="ABC2_membrane_3"/>
    <property type="match status" value="1"/>
</dbReference>
<keyword evidence="11" id="KW-1185">Reference proteome</keyword>
<feature type="compositionally biased region" description="Polar residues" evidence="7">
    <location>
        <begin position="1722"/>
        <end position="1735"/>
    </location>
</feature>
<feature type="transmembrane region" description="Helical" evidence="8">
    <location>
        <begin position="231"/>
        <end position="250"/>
    </location>
</feature>
<feature type="transmembrane region" description="Helical" evidence="8">
    <location>
        <begin position="1115"/>
        <end position="1140"/>
    </location>
</feature>
<name>A0A7M7KJH3_VARDE</name>
<dbReference type="GO" id="GO:0005319">
    <property type="term" value="F:lipid transporter activity"/>
    <property type="evidence" value="ECO:0007669"/>
    <property type="project" value="TreeGrafter"/>
</dbReference>
<dbReference type="Proteomes" id="UP000594260">
    <property type="component" value="Unplaced"/>
</dbReference>
<feature type="transmembrane region" description="Helical" evidence="8">
    <location>
        <begin position="1182"/>
        <end position="1201"/>
    </location>
</feature>
<dbReference type="FunCoup" id="A0A7M7KJH3">
    <property type="interactions" value="313"/>
</dbReference>
<dbReference type="RefSeq" id="XP_022667792.1">
    <property type="nucleotide sequence ID" value="XM_022812057.1"/>
</dbReference>
<evidence type="ECO:0000256" key="8">
    <source>
        <dbReference type="SAM" id="Phobius"/>
    </source>
</evidence>
<evidence type="ECO:0000313" key="11">
    <source>
        <dbReference type="Proteomes" id="UP000594260"/>
    </source>
</evidence>
<feature type="transmembrane region" description="Helical" evidence="8">
    <location>
        <begin position="1152"/>
        <end position="1175"/>
    </location>
</feature>
<dbReference type="SUPFAM" id="SSF52540">
    <property type="entry name" value="P-loop containing nucleoside triphosphate hydrolases"/>
    <property type="match status" value="2"/>
</dbReference>
<dbReference type="GO" id="GO:0016887">
    <property type="term" value="F:ATP hydrolysis activity"/>
    <property type="evidence" value="ECO:0007669"/>
    <property type="project" value="InterPro"/>
</dbReference>
<dbReference type="GO" id="GO:0016020">
    <property type="term" value="C:membrane"/>
    <property type="evidence" value="ECO:0007669"/>
    <property type="project" value="UniProtKB-SubCell"/>
</dbReference>
<keyword evidence="4" id="KW-0067">ATP-binding</keyword>
<evidence type="ECO:0000256" key="5">
    <source>
        <dbReference type="ARBA" id="ARBA00022989"/>
    </source>
</evidence>
<feature type="transmembrane region" description="Helical" evidence="8">
    <location>
        <begin position="1036"/>
        <end position="1056"/>
    </location>
</feature>
<evidence type="ECO:0000313" key="10">
    <source>
        <dbReference type="EnsemblMetazoa" id="XP_022667792"/>
    </source>
</evidence>
<feature type="transmembrane region" description="Helical" evidence="8">
    <location>
        <begin position="1255"/>
        <end position="1280"/>
    </location>
</feature>